<gene>
    <name evidence="1" type="ORF">EVAR_18075_1</name>
</gene>
<evidence type="ECO:0000313" key="1">
    <source>
        <dbReference type="EMBL" id="GBP38196.1"/>
    </source>
</evidence>
<keyword evidence="2" id="KW-1185">Reference proteome</keyword>
<name>A0A4C1VGY7_EUMVA</name>
<accession>A0A4C1VGY7</accession>
<dbReference type="AlphaFoldDB" id="A0A4C1VGY7"/>
<reference evidence="1 2" key="1">
    <citation type="journal article" date="2019" name="Commun. Biol.">
        <title>The bagworm genome reveals a unique fibroin gene that provides high tensile strength.</title>
        <authorList>
            <person name="Kono N."/>
            <person name="Nakamura H."/>
            <person name="Ohtoshi R."/>
            <person name="Tomita M."/>
            <person name="Numata K."/>
            <person name="Arakawa K."/>
        </authorList>
    </citation>
    <scope>NUCLEOTIDE SEQUENCE [LARGE SCALE GENOMIC DNA]</scope>
</reference>
<organism evidence="1 2">
    <name type="scientific">Eumeta variegata</name>
    <name type="common">Bagworm moth</name>
    <name type="synonym">Eumeta japonica</name>
    <dbReference type="NCBI Taxonomy" id="151549"/>
    <lineage>
        <taxon>Eukaryota</taxon>
        <taxon>Metazoa</taxon>
        <taxon>Ecdysozoa</taxon>
        <taxon>Arthropoda</taxon>
        <taxon>Hexapoda</taxon>
        <taxon>Insecta</taxon>
        <taxon>Pterygota</taxon>
        <taxon>Neoptera</taxon>
        <taxon>Endopterygota</taxon>
        <taxon>Lepidoptera</taxon>
        <taxon>Glossata</taxon>
        <taxon>Ditrysia</taxon>
        <taxon>Tineoidea</taxon>
        <taxon>Psychidae</taxon>
        <taxon>Oiketicinae</taxon>
        <taxon>Eumeta</taxon>
    </lineage>
</organism>
<comment type="caution">
    <text evidence="1">The sequence shown here is derived from an EMBL/GenBank/DDBJ whole genome shotgun (WGS) entry which is preliminary data.</text>
</comment>
<proteinExistence type="predicted"/>
<protein>
    <submittedName>
        <fullName evidence="1">Uncharacterized protein</fullName>
    </submittedName>
</protein>
<dbReference type="EMBL" id="BGZK01000345">
    <property type="protein sequence ID" value="GBP38196.1"/>
    <property type="molecule type" value="Genomic_DNA"/>
</dbReference>
<evidence type="ECO:0000313" key="2">
    <source>
        <dbReference type="Proteomes" id="UP000299102"/>
    </source>
</evidence>
<dbReference type="Proteomes" id="UP000299102">
    <property type="component" value="Unassembled WGS sequence"/>
</dbReference>
<sequence length="143" mass="16478">MAAATVQWPRPRQSHGPDRFHFQKYAVKRQYFVTKLRLDEAPDGVFNADLIQIPLQNIFILQAPAHANEPWRINNVLLVNVTMESFRSGAGLCEPHQRLANELHRGNNEHSNSKNQVSSASWVRIRYLVKEMWLMKGKEEMGG</sequence>